<comment type="caution">
    <text evidence="6">The sequence shown here is derived from an EMBL/GenBank/DDBJ whole genome shotgun (WGS) entry which is preliminary data.</text>
</comment>
<dbReference type="EMBL" id="DXCO01000031">
    <property type="protein sequence ID" value="HIY78199.1"/>
    <property type="molecule type" value="Genomic_DNA"/>
</dbReference>
<dbReference type="Pfam" id="PF02518">
    <property type="entry name" value="HATPase_c"/>
    <property type="match status" value="1"/>
</dbReference>
<keyword evidence="3" id="KW-0808">Transferase</keyword>
<dbReference type="PRINTS" id="PR00344">
    <property type="entry name" value="BCTRLSENSOR"/>
</dbReference>
<dbReference type="InterPro" id="IPR004358">
    <property type="entry name" value="Sig_transdc_His_kin-like_C"/>
</dbReference>
<reference evidence="6" key="2">
    <citation type="submission" date="2021-04" db="EMBL/GenBank/DDBJ databases">
        <authorList>
            <person name="Gilroy R."/>
        </authorList>
    </citation>
    <scope>NUCLEOTIDE SEQUENCE</scope>
    <source>
        <strain evidence="6">CHK199-9574</strain>
    </source>
</reference>
<dbReference type="InterPro" id="IPR005467">
    <property type="entry name" value="His_kinase_dom"/>
</dbReference>
<dbReference type="Gene3D" id="3.30.565.10">
    <property type="entry name" value="Histidine kinase-like ATPase, C-terminal domain"/>
    <property type="match status" value="1"/>
</dbReference>
<evidence type="ECO:0000256" key="1">
    <source>
        <dbReference type="ARBA" id="ARBA00000085"/>
    </source>
</evidence>
<proteinExistence type="predicted"/>
<evidence type="ECO:0000256" key="3">
    <source>
        <dbReference type="ARBA" id="ARBA00022777"/>
    </source>
</evidence>
<organism evidence="6 7">
    <name type="scientific">Candidatus Borkfalkia excrementavium</name>
    <dbReference type="NCBI Taxonomy" id="2838505"/>
    <lineage>
        <taxon>Bacteria</taxon>
        <taxon>Bacillati</taxon>
        <taxon>Bacillota</taxon>
        <taxon>Clostridia</taxon>
        <taxon>Christensenellales</taxon>
        <taxon>Christensenellaceae</taxon>
        <taxon>Candidatus Borkfalkia</taxon>
    </lineage>
</organism>
<dbReference type="InterPro" id="IPR036890">
    <property type="entry name" value="HATPase_C_sf"/>
</dbReference>
<feature type="domain" description="Histidine kinase" evidence="5">
    <location>
        <begin position="1"/>
        <end position="106"/>
    </location>
</feature>
<dbReference type="GO" id="GO:0004673">
    <property type="term" value="F:protein histidine kinase activity"/>
    <property type="evidence" value="ECO:0007669"/>
    <property type="project" value="UniProtKB-EC"/>
</dbReference>
<evidence type="ECO:0000313" key="6">
    <source>
        <dbReference type="EMBL" id="HIY78199.1"/>
    </source>
</evidence>
<sequence length="183" mass="20001">MRELALNILDIAENSLAAGAKLIEIALFVDFEKDEMRIAIKDDGCGMDEDTLARVTDPFTTSRTTRPVGMGVPLFKYSAESAGGTFFIASEKGKGTTVTATYCISHVDRMPLGDFGGVILQLITMNEGVDFYISVESSGRVGALDTREVRGILGDVSFREPEVRAFLREYIQENLVSIYGGRL</sequence>
<evidence type="ECO:0000256" key="2">
    <source>
        <dbReference type="ARBA" id="ARBA00012438"/>
    </source>
</evidence>
<dbReference type="GO" id="GO:0000160">
    <property type="term" value="P:phosphorelay signal transduction system"/>
    <property type="evidence" value="ECO:0007669"/>
    <property type="project" value="UniProtKB-KW"/>
</dbReference>
<protein>
    <recommendedName>
        <fullName evidence="2">histidine kinase</fullName>
        <ecNumber evidence="2">2.7.13.3</ecNumber>
    </recommendedName>
</protein>
<dbReference type="AlphaFoldDB" id="A0A9D1Z7U7"/>
<dbReference type="EC" id="2.7.13.3" evidence="2"/>
<reference evidence="6" key="1">
    <citation type="journal article" date="2021" name="PeerJ">
        <title>Extensive microbial diversity within the chicken gut microbiome revealed by metagenomics and culture.</title>
        <authorList>
            <person name="Gilroy R."/>
            <person name="Ravi A."/>
            <person name="Getino M."/>
            <person name="Pursley I."/>
            <person name="Horton D.L."/>
            <person name="Alikhan N.F."/>
            <person name="Baker D."/>
            <person name="Gharbi K."/>
            <person name="Hall N."/>
            <person name="Watson M."/>
            <person name="Adriaenssens E.M."/>
            <person name="Foster-Nyarko E."/>
            <person name="Jarju S."/>
            <person name="Secka A."/>
            <person name="Antonio M."/>
            <person name="Oren A."/>
            <person name="Chaudhuri R.R."/>
            <person name="La Ragione R."/>
            <person name="Hildebrand F."/>
            <person name="Pallen M.J."/>
        </authorList>
    </citation>
    <scope>NUCLEOTIDE SEQUENCE</scope>
    <source>
        <strain evidence="6">CHK199-9574</strain>
    </source>
</reference>
<evidence type="ECO:0000313" key="7">
    <source>
        <dbReference type="Proteomes" id="UP000824135"/>
    </source>
</evidence>
<dbReference type="SUPFAM" id="SSF55874">
    <property type="entry name" value="ATPase domain of HSP90 chaperone/DNA topoisomerase II/histidine kinase"/>
    <property type="match status" value="1"/>
</dbReference>
<dbReference type="Proteomes" id="UP000824135">
    <property type="component" value="Unassembled WGS sequence"/>
</dbReference>
<dbReference type="PROSITE" id="PS50109">
    <property type="entry name" value="HIS_KIN"/>
    <property type="match status" value="1"/>
</dbReference>
<dbReference type="InterPro" id="IPR003594">
    <property type="entry name" value="HATPase_dom"/>
</dbReference>
<comment type="catalytic activity">
    <reaction evidence="1">
        <text>ATP + protein L-histidine = ADP + protein N-phospho-L-histidine.</text>
        <dbReference type="EC" id="2.7.13.3"/>
    </reaction>
</comment>
<accession>A0A9D1Z7U7</accession>
<keyword evidence="6" id="KW-0547">Nucleotide-binding</keyword>
<gene>
    <name evidence="6" type="ORF">H9728_04065</name>
</gene>
<dbReference type="GO" id="GO:0005524">
    <property type="term" value="F:ATP binding"/>
    <property type="evidence" value="ECO:0007669"/>
    <property type="project" value="UniProtKB-KW"/>
</dbReference>
<keyword evidence="3" id="KW-0418">Kinase</keyword>
<name>A0A9D1Z7U7_9FIRM</name>
<keyword evidence="6" id="KW-0067">ATP-binding</keyword>
<evidence type="ECO:0000259" key="5">
    <source>
        <dbReference type="PROSITE" id="PS50109"/>
    </source>
</evidence>
<evidence type="ECO:0000256" key="4">
    <source>
        <dbReference type="ARBA" id="ARBA00023012"/>
    </source>
</evidence>
<keyword evidence="4" id="KW-0902">Two-component regulatory system</keyword>